<dbReference type="InterPro" id="IPR031825">
    <property type="entry name" value="RXLR"/>
</dbReference>
<feature type="signal peptide" evidence="5">
    <location>
        <begin position="1"/>
        <end position="20"/>
    </location>
</feature>
<keyword evidence="12" id="KW-1185">Reference proteome</keyword>
<dbReference type="EMBL" id="JASMQC010000039">
    <property type="protein sequence ID" value="KAK1930405.1"/>
    <property type="molecule type" value="Genomic_DNA"/>
</dbReference>
<dbReference type="Proteomes" id="UP001259832">
    <property type="component" value="Unassembled WGS sequence"/>
</dbReference>
<comment type="similarity">
    <text evidence="2 5">Belongs to the RxLR effector family.</text>
</comment>
<evidence type="ECO:0000313" key="11">
    <source>
        <dbReference type="EMBL" id="KAK1930409.1"/>
    </source>
</evidence>
<dbReference type="EMBL" id="JASMQC010000039">
    <property type="protein sequence ID" value="KAK1930406.1"/>
    <property type="molecule type" value="Genomic_DNA"/>
</dbReference>
<keyword evidence="4 5" id="KW-0732">Signal</keyword>
<dbReference type="EMBL" id="JASMQC010000039">
    <property type="protein sequence ID" value="KAK1930403.1"/>
    <property type="molecule type" value="Genomic_DNA"/>
</dbReference>
<evidence type="ECO:0000313" key="7">
    <source>
        <dbReference type="EMBL" id="KAK1930404.1"/>
    </source>
</evidence>
<reference evidence="10" key="1">
    <citation type="submission" date="2023-08" db="EMBL/GenBank/DDBJ databases">
        <title>Reference Genome Resource for the Citrus Pathogen Phytophthora citrophthora.</title>
        <authorList>
            <person name="Moller H."/>
            <person name="Coetzee B."/>
            <person name="Rose L.J."/>
            <person name="Van Niekerk J.M."/>
        </authorList>
    </citation>
    <scope>NUCLEOTIDE SEQUENCE</scope>
    <source>
        <strain evidence="10">STE-U-9442</strain>
    </source>
</reference>
<proteinExistence type="inferred from homology"/>
<feature type="chain" id="PRO_5044948352" description="RxLR effector protein" evidence="5">
    <location>
        <begin position="21"/>
        <end position="153"/>
    </location>
</feature>
<gene>
    <name evidence="6" type="ORF">P3T76_014074</name>
    <name evidence="7" type="ORF">P3T76_014075</name>
    <name evidence="8" type="ORF">P3T76_014076</name>
    <name evidence="9" type="ORF">P3T76_014077</name>
    <name evidence="10" type="ORF">P3T76_014078</name>
    <name evidence="11" type="ORF">P3T76_014080</name>
</gene>
<evidence type="ECO:0000313" key="10">
    <source>
        <dbReference type="EMBL" id="KAK1930407.1"/>
    </source>
</evidence>
<name>A0AAD9G1U4_9STRA</name>
<dbReference type="EMBL" id="JASMQC010000039">
    <property type="protein sequence ID" value="KAK1930407.1"/>
    <property type="molecule type" value="Genomic_DNA"/>
</dbReference>
<dbReference type="EMBL" id="JASMQC010000039">
    <property type="protein sequence ID" value="KAK1930409.1"/>
    <property type="molecule type" value="Genomic_DNA"/>
</dbReference>
<accession>A0AAD9G1U4</accession>
<evidence type="ECO:0000313" key="9">
    <source>
        <dbReference type="EMBL" id="KAK1930406.1"/>
    </source>
</evidence>
<sequence length="153" mass="16994">MRVVFFLLAALAALAVSGDAKTISDDSVIKKKFLITSPGSSEALEAVYAKNGNDKYLILHLNDEESLKDTELSSQDDMASFEDDSASNIGQEERAIGTVDAASKLKKQLSSPNYNSMWNKLLRVFFRKITPKDYRLPDPPKVPARMRPIRVNS</sequence>
<comment type="subcellular location">
    <subcellularLocation>
        <location evidence="1 5">Secreted</location>
    </subcellularLocation>
</comment>
<evidence type="ECO:0000313" key="8">
    <source>
        <dbReference type="EMBL" id="KAK1930405.1"/>
    </source>
</evidence>
<evidence type="ECO:0000256" key="3">
    <source>
        <dbReference type="ARBA" id="ARBA00022525"/>
    </source>
</evidence>
<dbReference type="AlphaFoldDB" id="A0AAD9G1U4"/>
<comment type="function">
    <text evidence="5">Effector that suppresses plant defense responses during pathogen infection.</text>
</comment>
<evidence type="ECO:0000256" key="1">
    <source>
        <dbReference type="ARBA" id="ARBA00004613"/>
    </source>
</evidence>
<evidence type="ECO:0000256" key="5">
    <source>
        <dbReference type="RuleBase" id="RU367124"/>
    </source>
</evidence>
<evidence type="ECO:0000313" key="12">
    <source>
        <dbReference type="Proteomes" id="UP001259832"/>
    </source>
</evidence>
<protein>
    <recommendedName>
        <fullName evidence="5">RxLR effector protein</fullName>
    </recommendedName>
</protein>
<evidence type="ECO:0000256" key="4">
    <source>
        <dbReference type="ARBA" id="ARBA00022729"/>
    </source>
</evidence>
<dbReference type="EMBL" id="JASMQC010000039">
    <property type="protein sequence ID" value="KAK1930404.1"/>
    <property type="molecule type" value="Genomic_DNA"/>
</dbReference>
<evidence type="ECO:0000313" key="6">
    <source>
        <dbReference type="EMBL" id="KAK1930403.1"/>
    </source>
</evidence>
<organism evidence="10 12">
    <name type="scientific">Phytophthora citrophthora</name>
    <dbReference type="NCBI Taxonomy" id="4793"/>
    <lineage>
        <taxon>Eukaryota</taxon>
        <taxon>Sar</taxon>
        <taxon>Stramenopiles</taxon>
        <taxon>Oomycota</taxon>
        <taxon>Peronosporomycetes</taxon>
        <taxon>Peronosporales</taxon>
        <taxon>Peronosporaceae</taxon>
        <taxon>Phytophthora</taxon>
    </lineage>
</organism>
<comment type="domain">
    <text evidence="5">The RxLR-dEER motif acts to carry the protein into the host cell cytoplasm through binding to cell surface phosphatidylinositol-3-phosphate.</text>
</comment>
<evidence type="ECO:0000256" key="2">
    <source>
        <dbReference type="ARBA" id="ARBA00010400"/>
    </source>
</evidence>
<dbReference type="Pfam" id="PF16810">
    <property type="entry name" value="RXLR"/>
    <property type="match status" value="1"/>
</dbReference>
<comment type="caution">
    <text evidence="10">The sequence shown here is derived from an EMBL/GenBank/DDBJ whole genome shotgun (WGS) entry which is preliminary data.</text>
</comment>
<keyword evidence="3 5" id="KW-0964">Secreted</keyword>